<dbReference type="EMBL" id="LAZR01006389">
    <property type="protein sequence ID" value="KKM92460.1"/>
    <property type="molecule type" value="Genomic_DNA"/>
</dbReference>
<evidence type="ECO:0000256" key="2">
    <source>
        <dbReference type="ARBA" id="ARBA00022803"/>
    </source>
</evidence>
<dbReference type="PANTHER" id="PTHR44943">
    <property type="entry name" value="CELLULOSE SYNTHASE OPERON PROTEIN C"/>
    <property type="match status" value="1"/>
</dbReference>
<dbReference type="InterPro" id="IPR035901">
    <property type="entry name" value="GIY-YIG_endonuc_sf"/>
</dbReference>
<dbReference type="InterPro" id="IPR051685">
    <property type="entry name" value="Ycf3/AcsC/BcsC/TPR_MFPF"/>
</dbReference>
<gene>
    <name evidence="3" type="ORF">LCGC14_1218230</name>
</gene>
<reference evidence="3" key="1">
    <citation type="journal article" date="2015" name="Nature">
        <title>Complex archaea that bridge the gap between prokaryotes and eukaryotes.</title>
        <authorList>
            <person name="Spang A."/>
            <person name="Saw J.H."/>
            <person name="Jorgensen S.L."/>
            <person name="Zaremba-Niedzwiedzka K."/>
            <person name="Martijn J."/>
            <person name="Lind A.E."/>
            <person name="van Eijk R."/>
            <person name="Schleper C."/>
            <person name="Guy L."/>
            <person name="Ettema T.J."/>
        </authorList>
    </citation>
    <scope>NUCLEOTIDE SEQUENCE</scope>
</reference>
<dbReference type="Gene3D" id="3.40.1440.10">
    <property type="entry name" value="GIY-YIG endonuclease"/>
    <property type="match status" value="1"/>
</dbReference>
<organism evidence="3">
    <name type="scientific">marine sediment metagenome</name>
    <dbReference type="NCBI Taxonomy" id="412755"/>
    <lineage>
        <taxon>unclassified sequences</taxon>
        <taxon>metagenomes</taxon>
        <taxon>ecological metagenomes</taxon>
    </lineage>
</organism>
<dbReference type="SMART" id="SM00028">
    <property type="entry name" value="TPR"/>
    <property type="match status" value="5"/>
</dbReference>
<dbReference type="InterPro" id="IPR011990">
    <property type="entry name" value="TPR-like_helical_dom_sf"/>
</dbReference>
<comment type="caution">
    <text evidence="3">The sequence shown here is derived from an EMBL/GenBank/DDBJ whole genome shotgun (WGS) entry which is preliminary data.</text>
</comment>
<dbReference type="Gene3D" id="1.25.40.10">
    <property type="entry name" value="Tetratricopeptide repeat domain"/>
    <property type="match status" value="3"/>
</dbReference>
<accession>A0A0F9NUA9</accession>
<dbReference type="AlphaFoldDB" id="A0A0F9NUA9"/>
<dbReference type="PANTHER" id="PTHR44943:SF8">
    <property type="entry name" value="TPR REPEAT-CONTAINING PROTEIN MJ0263"/>
    <property type="match status" value="1"/>
</dbReference>
<proteinExistence type="predicted"/>
<dbReference type="Pfam" id="PF13181">
    <property type="entry name" value="TPR_8"/>
    <property type="match status" value="1"/>
</dbReference>
<evidence type="ECO:0000256" key="1">
    <source>
        <dbReference type="ARBA" id="ARBA00022737"/>
    </source>
</evidence>
<name>A0A0F9NUA9_9ZZZZ</name>
<evidence type="ECO:0000313" key="3">
    <source>
        <dbReference type="EMBL" id="KKM92460.1"/>
    </source>
</evidence>
<protein>
    <submittedName>
        <fullName evidence="3">Uncharacterized protein</fullName>
    </submittedName>
</protein>
<keyword evidence="1" id="KW-0677">Repeat</keyword>
<dbReference type="SUPFAM" id="SSF48452">
    <property type="entry name" value="TPR-like"/>
    <property type="match status" value="1"/>
</dbReference>
<dbReference type="InterPro" id="IPR019734">
    <property type="entry name" value="TPR_rpt"/>
</dbReference>
<sequence>MSLRNIIPDKIHPEVWKNRMGDIDDIILYALNSFSPMSRAEFISDEKTRRMNKNTFHKHAKELKTRGYIDSYRDGQKSFYNILPLGENELSRRLFKYNLDFDTLVETQSKKNKNLANRYSKVFRANKIDDPEIQIEYLKLVSVITHDKLSEVYSKDEFNKLILYLTFNHPKFFPKYTISIENFIKKYNKISEGKLSKSFITTFIELVVEKKKYGFNFHKISVEAKGIELYFTEDSEYGQIFKLIVDSKLKDLLSLKNLGFLDLSYSTLQNTYDDIIHCLTKDFKLFHPELSNSLFQLIERYRDSIKQQIIKHIPNELIEFSTFSLLPGRKIKSKIINESEKKDIEKLNEMKLLIEINKIEQAKSILNKILIQGLNKNLVVKLMELVAELVRNDRLDVAKMVYEETLTTSGVQTYNLNSVVDDFIISYVQKELNEGNSDAVLKLIENYEKYNGEPTLPYLHIKISTLIDMGRDYEAKEVVDKMSENRNKYGVFIDSELYPDTNFSDVESLQKDVKEEKLKKSFDYMIGILNSRFFMKVGNYSHSLEIINEIFDLNIKTPKLYSLKAMNEINLELFEQALKTIDEGLIISPSNLKLNQIKTTALFKLRRYDDALAAINVTIELDPYFEDPDSSKNLVMKAWIFFYKDDLNNALKVVNEAYNKFPHLSDVYEIGSLIYDLRGKYEKALELINVAEEKGKSIIPYNKAQLLKNIKKYPEALATINVAIKNSLEDPINYQMKAMILAEMERYDEALVQINQSINLSDGGDRGLDSIKEQILQRKALLIANQGKKKEAIEIIKEAINFNPKWASGSYHVYGEILMIFENYTGAIEQFMFAIKLPFTPIETYIKLGKSYLELRRLDEALKYLEIGKYEAQHRVKKTILTKENVEIEQDYPQVELIEEAEKYIDEIISLKEETQKSSVYYTFLLLLKSKNGEKSYYTGHTNNLYRRLNEIRKRPPKKNIASIKLLYFDIFSSRKEAIDRSKEIDKLSEQEKVELINFREDSI</sequence>
<keyword evidence="2" id="KW-0802">TPR repeat</keyword>